<evidence type="ECO:0000313" key="2">
    <source>
        <dbReference type="Proteomes" id="UP000317238"/>
    </source>
</evidence>
<name>A0A5C5XQY1_9PLAN</name>
<sequence length="61" mass="6926">MSPSGTELAVNCMHASNLTREKRLSLNWQDNNAMHAKPDLRVVLEWMIYRSGSVIADVRPD</sequence>
<dbReference type="EMBL" id="SJPL01000005">
    <property type="protein sequence ID" value="TWT64911.1"/>
    <property type="molecule type" value="Genomic_DNA"/>
</dbReference>
<keyword evidence="2" id="KW-1185">Reference proteome</keyword>
<accession>A0A5C5XQY1</accession>
<protein>
    <submittedName>
        <fullName evidence="1">Uncharacterized protein</fullName>
    </submittedName>
</protein>
<organism evidence="1 2">
    <name type="scientific">Crateriforma conspicua</name>
    <dbReference type="NCBI Taxonomy" id="2527996"/>
    <lineage>
        <taxon>Bacteria</taxon>
        <taxon>Pseudomonadati</taxon>
        <taxon>Planctomycetota</taxon>
        <taxon>Planctomycetia</taxon>
        <taxon>Planctomycetales</taxon>
        <taxon>Planctomycetaceae</taxon>
        <taxon>Crateriforma</taxon>
    </lineage>
</organism>
<evidence type="ECO:0000313" key="1">
    <source>
        <dbReference type="EMBL" id="TWT64911.1"/>
    </source>
</evidence>
<reference evidence="1 2" key="1">
    <citation type="submission" date="2019-02" db="EMBL/GenBank/DDBJ databases">
        <title>Deep-cultivation of Planctomycetes and their phenomic and genomic characterization uncovers novel biology.</title>
        <authorList>
            <person name="Wiegand S."/>
            <person name="Jogler M."/>
            <person name="Boedeker C."/>
            <person name="Pinto D."/>
            <person name="Vollmers J."/>
            <person name="Rivas-Marin E."/>
            <person name="Kohn T."/>
            <person name="Peeters S.H."/>
            <person name="Heuer A."/>
            <person name="Rast P."/>
            <person name="Oberbeckmann S."/>
            <person name="Bunk B."/>
            <person name="Jeske O."/>
            <person name="Meyerdierks A."/>
            <person name="Storesund J.E."/>
            <person name="Kallscheuer N."/>
            <person name="Luecker S."/>
            <person name="Lage O.M."/>
            <person name="Pohl T."/>
            <person name="Merkel B.J."/>
            <person name="Hornburger P."/>
            <person name="Mueller R.-W."/>
            <person name="Bruemmer F."/>
            <person name="Labrenz M."/>
            <person name="Spormann A.M."/>
            <person name="Op Den Camp H."/>
            <person name="Overmann J."/>
            <person name="Amann R."/>
            <person name="Jetten M.S.M."/>
            <person name="Mascher T."/>
            <person name="Medema M.H."/>
            <person name="Devos D.P."/>
            <person name="Kaster A.-K."/>
            <person name="Ovreas L."/>
            <person name="Rohde M."/>
            <person name="Galperin M.Y."/>
            <person name="Jogler C."/>
        </authorList>
    </citation>
    <scope>NUCLEOTIDE SEQUENCE [LARGE SCALE GENOMIC DNA]</scope>
    <source>
        <strain evidence="1 2">Pan14r</strain>
    </source>
</reference>
<dbReference type="AlphaFoldDB" id="A0A5C5XQY1"/>
<proteinExistence type="predicted"/>
<comment type="caution">
    <text evidence="1">The sequence shown here is derived from an EMBL/GenBank/DDBJ whole genome shotgun (WGS) entry which is preliminary data.</text>
</comment>
<dbReference type="Proteomes" id="UP000317238">
    <property type="component" value="Unassembled WGS sequence"/>
</dbReference>
<gene>
    <name evidence="1" type="ORF">Pan14r_54810</name>
</gene>